<keyword evidence="2" id="KW-1185">Reference proteome</keyword>
<evidence type="ECO:0000313" key="2">
    <source>
        <dbReference type="Proteomes" id="UP001488805"/>
    </source>
</evidence>
<protein>
    <submittedName>
        <fullName evidence="1">Uncharacterized protein</fullName>
    </submittedName>
</protein>
<comment type="caution">
    <text evidence="1">The sequence shown here is derived from an EMBL/GenBank/DDBJ whole genome shotgun (WGS) entry which is preliminary data.</text>
</comment>
<dbReference type="EMBL" id="JBCEZU010000329">
    <property type="protein sequence ID" value="KAK9521262.1"/>
    <property type="molecule type" value="Genomic_DNA"/>
</dbReference>
<proteinExistence type="predicted"/>
<evidence type="ECO:0000313" key="1">
    <source>
        <dbReference type="EMBL" id="KAK9521262.1"/>
    </source>
</evidence>
<sequence>MKKGEKRSHFVLAGARRKLKSSSAAGRNEAKQLWTITRYFIDLGSGSCPSLASRPVAGPRVCPSVCLLHPSLRCFVRVVTYSPRPILLCHIKPSNREPEA</sequence>
<organism evidence="1 2">
    <name type="scientific">Zoarces viviparus</name>
    <name type="common">Viviparous eelpout</name>
    <name type="synonym">Blennius viviparus</name>
    <dbReference type="NCBI Taxonomy" id="48416"/>
    <lineage>
        <taxon>Eukaryota</taxon>
        <taxon>Metazoa</taxon>
        <taxon>Chordata</taxon>
        <taxon>Craniata</taxon>
        <taxon>Vertebrata</taxon>
        <taxon>Euteleostomi</taxon>
        <taxon>Actinopterygii</taxon>
        <taxon>Neopterygii</taxon>
        <taxon>Teleostei</taxon>
        <taxon>Neoteleostei</taxon>
        <taxon>Acanthomorphata</taxon>
        <taxon>Eupercaria</taxon>
        <taxon>Perciformes</taxon>
        <taxon>Cottioidei</taxon>
        <taxon>Zoarcales</taxon>
        <taxon>Zoarcidae</taxon>
        <taxon>Zoarcinae</taxon>
        <taxon>Zoarces</taxon>
    </lineage>
</organism>
<accession>A0AAW1EGF3</accession>
<name>A0AAW1EGF3_ZOAVI</name>
<gene>
    <name evidence="1" type="ORF">VZT92_021083</name>
</gene>
<dbReference type="Proteomes" id="UP001488805">
    <property type="component" value="Unassembled WGS sequence"/>
</dbReference>
<dbReference type="AlphaFoldDB" id="A0AAW1EGF3"/>
<reference evidence="1 2" key="1">
    <citation type="journal article" date="2024" name="Genome Biol. Evol.">
        <title>Chromosome-level genome assembly of the viviparous eelpout Zoarces viviparus.</title>
        <authorList>
            <person name="Fuhrmann N."/>
            <person name="Brasseur M.V."/>
            <person name="Bakowski C.E."/>
            <person name="Podsiadlowski L."/>
            <person name="Prost S."/>
            <person name="Krehenwinkel H."/>
            <person name="Mayer C."/>
        </authorList>
    </citation>
    <scope>NUCLEOTIDE SEQUENCE [LARGE SCALE GENOMIC DNA]</scope>
    <source>
        <strain evidence="1">NO-MEL_2022_Ind0_liver</strain>
    </source>
</reference>